<reference evidence="1" key="1">
    <citation type="submission" date="2021-01" db="EMBL/GenBank/DDBJ databases">
        <authorList>
            <person name="Corre E."/>
            <person name="Pelletier E."/>
            <person name="Niang G."/>
            <person name="Scheremetjew M."/>
            <person name="Finn R."/>
            <person name="Kale V."/>
            <person name="Holt S."/>
            <person name="Cochrane G."/>
            <person name="Meng A."/>
            <person name="Brown T."/>
            <person name="Cohen L."/>
        </authorList>
    </citation>
    <scope>NUCLEOTIDE SEQUENCE</scope>
    <source>
        <strain evidence="1">B650</strain>
    </source>
</reference>
<dbReference type="EMBL" id="HBGY01030701">
    <property type="protein sequence ID" value="CAD9608401.1"/>
    <property type="molecule type" value="Transcribed_RNA"/>
</dbReference>
<dbReference type="AlphaFoldDB" id="A0A7S2LLS0"/>
<organism evidence="1">
    <name type="scientific">Leptocylindrus danicus</name>
    <dbReference type="NCBI Taxonomy" id="163516"/>
    <lineage>
        <taxon>Eukaryota</taxon>
        <taxon>Sar</taxon>
        <taxon>Stramenopiles</taxon>
        <taxon>Ochrophyta</taxon>
        <taxon>Bacillariophyta</taxon>
        <taxon>Coscinodiscophyceae</taxon>
        <taxon>Chaetocerotophycidae</taxon>
        <taxon>Leptocylindrales</taxon>
        <taxon>Leptocylindraceae</taxon>
        <taxon>Leptocylindrus</taxon>
    </lineage>
</organism>
<proteinExistence type="predicted"/>
<gene>
    <name evidence="1" type="ORF">LDAN0321_LOCUS19102</name>
</gene>
<accession>A0A7S2LLS0</accession>
<protein>
    <submittedName>
        <fullName evidence="1">Uncharacterized protein</fullName>
    </submittedName>
</protein>
<sequence length="177" mass="19323">MGGNTGELPPVEPASLSPKDVYCLVDIDYDNKPFISAAARLDEDGTNLKGGSFGLSFSKFESSGPVEVTLKSDGTFGLLENPFTAKIHFLRATDNRIICVSNAVSVEQWPESRAFYDDTVPPDEVASMVSFEIVSESTFGNVPTLLSSRIGPDSEQRIDFRFIGPMEDEFSDATFTF</sequence>
<evidence type="ECO:0000313" key="1">
    <source>
        <dbReference type="EMBL" id="CAD9608401.1"/>
    </source>
</evidence>
<name>A0A7S2LLS0_9STRA</name>